<dbReference type="PANTHER" id="PTHR32044">
    <property type="entry name" value="GLUCOMANNAN 4-BETA-MANNOSYLTRANSFERASE 9"/>
    <property type="match status" value="1"/>
</dbReference>
<organism evidence="9 10">
    <name type="scientific">Helianthus annuus</name>
    <name type="common">Common sunflower</name>
    <dbReference type="NCBI Taxonomy" id="4232"/>
    <lineage>
        <taxon>Eukaryota</taxon>
        <taxon>Viridiplantae</taxon>
        <taxon>Streptophyta</taxon>
        <taxon>Embryophyta</taxon>
        <taxon>Tracheophyta</taxon>
        <taxon>Spermatophyta</taxon>
        <taxon>Magnoliopsida</taxon>
        <taxon>eudicotyledons</taxon>
        <taxon>Gunneridae</taxon>
        <taxon>Pentapetalae</taxon>
        <taxon>asterids</taxon>
        <taxon>campanulids</taxon>
        <taxon>Asterales</taxon>
        <taxon>Asteraceae</taxon>
        <taxon>Asteroideae</taxon>
        <taxon>Heliantheae alliance</taxon>
        <taxon>Heliantheae</taxon>
        <taxon>Helianthus</taxon>
    </lineage>
</organism>
<dbReference type="InParanoid" id="A0A251SK98"/>
<dbReference type="EC" id="2.4.1.32" evidence="8"/>
<reference evidence="8 10" key="1">
    <citation type="journal article" date="2017" name="Nature">
        <title>The sunflower genome provides insights into oil metabolism, flowering and Asterid evolution.</title>
        <authorList>
            <person name="Badouin H."/>
            <person name="Gouzy J."/>
            <person name="Grassa C.J."/>
            <person name="Murat F."/>
            <person name="Staton S.E."/>
            <person name="Cottret L."/>
            <person name="Lelandais-Briere C."/>
            <person name="Owens G.L."/>
            <person name="Carrere S."/>
            <person name="Mayjonade B."/>
            <person name="Legrand L."/>
            <person name="Gill N."/>
            <person name="Kane N.C."/>
            <person name="Bowers J.E."/>
            <person name="Hubner S."/>
            <person name="Bellec A."/>
            <person name="Berard A."/>
            <person name="Berges H."/>
            <person name="Blanchet N."/>
            <person name="Boniface M.C."/>
            <person name="Brunel D."/>
            <person name="Catrice O."/>
            <person name="Chaidir N."/>
            <person name="Claudel C."/>
            <person name="Donnadieu C."/>
            <person name="Faraut T."/>
            <person name="Fievet G."/>
            <person name="Helmstetter N."/>
            <person name="King M."/>
            <person name="Knapp S.J."/>
            <person name="Lai Z."/>
            <person name="Le Paslier M.C."/>
            <person name="Lippi Y."/>
            <person name="Lorenzon L."/>
            <person name="Mandel J.R."/>
            <person name="Marage G."/>
            <person name="Marchand G."/>
            <person name="Marquand E."/>
            <person name="Bret-Mestries E."/>
            <person name="Morien E."/>
            <person name="Nambeesan S."/>
            <person name="Nguyen T."/>
            <person name="Pegot-Espagnet P."/>
            <person name="Pouilly N."/>
            <person name="Raftis F."/>
            <person name="Sallet E."/>
            <person name="Schiex T."/>
            <person name="Thomas J."/>
            <person name="Vandecasteele C."/>
            <person name="Vares D."/>
            <person name="Vear F."/>
            <person name="Vautrin S."/>
            <person name="Crespi M."/>
            <person name="Mangin B."/>
            <person name="Burke J.M."/>
            <person name="Salse J."/>
            <person name="Munos S."/>
            <person name="Vincourt P."/>
            <person name="Rieseberg L.H."/>
            <person name="Langlade N.B."/>
        </authorList>
    </citation>
    <scope>NUCLEOTIDE SEQUENCE [LARGE SCALE GENOMIC DNA]</scope>
    <source>
        <strain evidence="10">cv. SF193</strain>
        <tissue evidence="8">Leaves</tissue>
    </source>
</reference>
<evidence type="ECO:0000256" key="1">
    <source>
        <dbReference type="ARBA" id="ARBA00004394"/>
    </source>
</evidence>
<evidence type="ECO:0000256" key="2">
    <source>
        <dbReference type="ARBA" id="ARBA00022676"/>
    </source>
</evidence>
<keyword evidence="2 8" id="KW-0328">Glycosyltransferase</keyword>
<dbReference type="PANTHER" id="PTHR32044:SF77">
    <property type="entry name" value="GLUCOMANNAN 4-BETA-MANNOSYLTRANSFERASE 9"/>
    <property type="match status" value="1"/>
</dbReference>
<evidence type="ECO:0000313" key="8">
    <source>
        <dbReference type="EMBL" id="KAF5770150.1"/>
    </source>
</evidence>
<keyword evidence="7" id="KW-0472">Membrane</keyword>
<reference evidence="9" key="2">
    <citation type="submission" date="2017-02" db="EMBL/GenBank/DDBJ databases">
        <title>Sunflower complete genome.</title>
        <authorList>
            <person name="Langlade N."/>
            <person name="Munos S."/>
        </authorList>
    </citation>
    <scope>NUCLEOTIDE SEQUENCE [LARGE SCALE GENOMIC DNA]</scope>
    <source>
        <tissue evidence="9">Leaves</tissue>
    </source>
</reference>
<dbReference type="OMA" id="YFRKENT"/>
<dbReference type="EMBL" id="MNCJ02000329">
    <property type="protein sequence ID" value="KAF5770150.1"/>
    <property type="molecule type" value="Genomic_DNA"/>
</dbReference>
<evidence type="ECO:0000313" key="10">
    <source>
        <dbReference type="Proteomes" id="UP000215914"/>
    </source>
</evidence>
<proteinExistence type="predicted"/>
<dbReference type="STRING" id="4232.A0A251SK98"/>
<dbReference type="GO" id="GO:0047259">
    <property type="term" value="F:glucomannan 4-beta-mannosyltransferase activity"/>
    <property type="evidence" value="ECO:0007669"/>
    <property type="project" value="UniProtKB-EC"/>
</dbReference>
<dbReference type="Gramene" id="mRNA:HanXRQr2_Chr14g0656241">
    <property type="protein sequence ID" value="mRNA:HanXRQr2_Chr14g0656241"/>
    <property type="gene ID" value="HanXRQr2_Chr14g0656241"/>
</dbReference>
<protein>
    <submittedName>
        <fullName evidence="8">Glucomannan 4-beta-mannosyltransferase</fullName>
        <ecNumber evidence="8">2.4.1.32</ecNumber>
    </submittedName>
</protein>
<evidence type="ECO:0000256" key="7">
    <source>
        <dbReference type="ARBA" id="ARBA00023136"/>
    </source>
</evidence>
<gene>
    <name evidence="9" type="ORF">HannXRQ_Chr14g0452191</name>
    <name evidence="8" type="ORF">HanXRQr2_Chr14g0656241</name>
</gene>
<dbReference type="InterPro" id="IPR029044">
    <property type="entry name" value="Nucleotide-diphossugar_trans"/>
</dbReference>
<accession>A0A251SK98</accession>
<sequence>MYINLVMLIMLFTEKVYMAIVVAFNKLFGKTPEKRYKFEPFEDDVELGSSIYPLVLVQVPMFNEKEVYHLSIGVACGLSWPSDCIIIQVLDDSTDPLIKVHILHFTNCDNLYYFRKENTTLQAFNDTLYIFKVV</sequence>
<evidence type="ECO:0000256" key="3">
    <source>
        <dbReference type="ARBA" id="ARBA00022679"/>
    </source>
</evidence>
<keyword evidence="3 8" id="KW-0808">Transferase</keyword>
<keyword evidence="4" id="KW-0812">Transmembrane</keyword>
<evidence type="ECO:0000313" key="9">
    <source>
        <dbReference type="EMBL" id="OTF99038.1"/>
    </source>
</evidence>
<dbReference type="Gene3D" id="3.90.550.10">
    <property type="entry name" value="Spore Coat Polysaccharide Biosynthesis Protein SpsA, Chain A"/>
    <property type="match status" value="1"/>
</dbReference>
<name>A0A251SK98_HELAN</name>
<keyword evidence="6" id="KW-0333">Golgi apparatus</keyword>
<keyword evidence="10" id="KW-1185">Reference proteome</keyword>
<evidence type="ECO:0000256" key="6">
    <source>
        <dbReference type="ARBA" id="ARBA00023034"/>
    </source>
</evidence>
<evidence type="ECO:0000256" key="4">
    <source>
        <dbReference type="ARBA" id="ARBA00022692"/>
    </source>
</evidence>
<dbReference type="Proteomes" id="UP000215914">
    <property type="component" value="Chromosome 14"/>
</dbReference>
<evidence type="ECO:0000256" key="5">
    <source>
        <dbReference type="ARBA" id="ARBA00022989"/>
    </source>
</evidence>
<comment type="subcellular location">
    <subcellularLocation>
        <location evidence="1">Golgi apparatus membrane</location>
    </subcellularLocation>
</comment>
<keyword evidence="5" id="KW-1133">Transmembrane helix</keyword>
<reference evidence="8" key="3">
    <citation type="submission" date="2020-06" db="EMBL/GenBank/DDBJ databases">
        <title>Helianthus annuus Genome sequencing and assembly Release 2.</title>
        <authorList>
            <person name="Gouzy J."/>
            <person name="Langlade N."/>
            <person name="Munos S."/>
        </authorList>
    </citation>
    <scope>NUCLEOTIDE SEQUENCE</scope>
    <source>
        <tissue evidence="8">Leaves</tissue>
    </source>
</reference>
<dbReference type="GO" id="GO:0000139">
    <property type="term" value="C:Golgi membrane"/>
    <property type="evidence" value="ECO:0007669"/>
    <property type="project" value="UniProtKB-SubCell"/>
</dbReference>
<dbReference type="AlphaFoldDB" id="A0A251SK98"/>
<dbReference type="EMBL" id="CM007903">
    <property type="protein sequence ID" value="OTF99038.1"/>
    <property type="molecule type" value="Genomic_DNA"/>
</dbReference>